<reference evidence="2" key="1">
    <citation type="submission" date="2021-10" db="EMBL/GenBank/DDBJ databases">
        <title>Melipona bicolor Genome sequencing and assembly.</title>
        <authorList>
            <person name="Araujo N.S."/>
            <person name="Arias M.C."/>
        </authorList>
    </citation>
    <scope>NUCLEOTIDE SEQUENCE</scope>
    <source>
        <strain evidence="2">USP_2M_L1-L4_2017</strain>
        <tissue evidence="2">Whole body</tissue>
    </source>
</reference>
<sequence length="149" mass="17334">MVSERNWVVSPSLTMPKDEGQKYPAKDERPPLGRSFYSFGPTNRRTRMTSERIDNSARYILARRDGGEREGEGGKEGRKKTRKEGSGRWRRQAKRRRIVGIKPTTSEFDIGRSLNLTRPTRRCRRQRIQRCGQMWEVLFSSACDSIARV</sequence>
<feature type="compositionally biased region" description="Basic and acidic residues" evidence="1">
    <location>
        <begin position="62"/>
        <end position="76"/>
    </location>
</feature>
<keyword evidence="3" id="KW-1185">Reference proteome</keyword>
<evidence type="ECO:0000313" key="3">
    <source>
        <dbReference type="Proteomes" id="UP001177670"/>
    </source>
</evidence>
<evidence type="ECO:0000313" key="2">
    <source>
        <dbReference type="EMBL" id="KAK1128229.1"/>
    </source>
</evidence>
<feature type="region of interest" description="Disordered" evidence="1">
    <location>
        <begin position="61"/>
        <end position="94"/>
    </location>
</feature>
<dbReference type="AlphaFoldDB" id="A0AA40G045"/>
<dbReference type="Proteomes" id="UP001177670">
    <property type="component" value="Unassembled WGS sequence"/>
</dbReference>
<gene>
    <name evidence="2" type="ORF">K0M31_002700</name>
</gene>
<feature type="compositionally biased region" description="Basic residues" evidence="1">
    <location>
        <begin position="77"/>
        <end position="94"/>
    </location>
</feature>
<accession>A0AA40G045</accession>
<name>A0AA40G045_9HYME</name>
<evidence type="ECO:0000256" key="1">
    <source>
        <dbReference type="SAM" id="MobiDB-lite"/>
    </source>
</evidence>
<feature type="compositionally biased region" description="Basic and acidic residues" evidence="1">
    <location>
        <begin position="16"/>
        <end position="31"/>
    </location>
</feature>
<comment type="caution">
    <text evidence="2">The sequence shown here is derived from an EMBL/GenBank/DDBJ whole genome shotgun (WGS) entry which is preliminary data.</text>
</comment>
<feature type="region of interest" description="Disordered" evidence="1">
    <location>
        <begin position="1"/>
        <end position="45"/>
    </location>
</feature>
<protein>
    <submittedName>
        <fullName evidence="2">Uncharacterized protein</fullName>
    </submittedName>
</protein>
<dbReference type="EMBL" id="JAHYIQ010000010">
    <property type="protein sequence ID" value="KAK1128229.1"/>
    <property type="molecule type" value="Genomic_DNA"/>
</dbReference>
<proteinExistence type="predicted"/>
<organism evidence="2 3">
    <name type="scientific">Melipona bicolor</name>
    <dbReference type="NCBI Taxonomy" id="60889"/>
    <lineage>
        <taxon>Eukaryota</taxon>
        <taxon>Metazoa</taxon>
        <taxon>Ecdysozoa</taxon>
        <taxon>Arthropoda</taxon>
        <taxon>Hexapoda</taxon>
        <taxon>Insecta</taxon>
        <taxon>Pterygota</taxon>
        <taxon>Neoptera</taxon>
        <taxon>Endopterygota</taxon>
        <taxon>Hymenoptera</taxon>
        <taxon>Apocrita</taxon>
        <taxon>Aculeata</taxon>
        <taxon>Apoidea</taxon>
        <taxon>Anthophila</taxon>
        <taxon>Apidae</taxon>
        <taxon>Melipona</taxon>
    </lineage>
</organism>